<dbReference type="HAMAP" id="MF_00278">
    <property type="entry name" value="HisH"/>
    <property type="match status" value="1"/>
</dbReference>
<dbReference type="PROSITE" id="PS51274">
    <property type="entry name" value="GATASE_COBBQ"/>
    <property type="match status" value="1"/>
</dbReference>
<comment type="catalytic activity">
    <reaction evidence="10 11">
        <text>L-glutamine + H2O = L-glutamate + NH4(+)</text>
        <dbReference type="Rhea" id="RHEA:15889"/>
        <dbReference type="ChEBI" id="CHEBI:15377"/>
        <dbReference type="ChEBI" id="CHEBI:28938"/>
        <dbReference type="ChEBI" id="CHEBI:29985"/>
        <dbReference type="ChEBI" id="CHEBI:58359"/>
        <dbReference type="EC" id="3.5.1.2"/>
    </reaction>
</comment>
<dbReference type="InterPro" id="IPR017926">
    <property type="entry name" value="GATASE"/>
</dbReference>
<comment type="subcellular location">
    <subcellularLocation>
        <location evidence="11">Cytoplasm</location>
    </subcellularLocation>
</comment>
<evidence type="ECO:0000256" key="7">
    <source>
        <dbReference type="ARBA" id="ARBA00023239"/>
    </source>
</evidence>
<keyword evidence="3 11" id="KW-0028">Amino-acid biosynthesis</keyword>
<comment type="subunit">
    <text evidence="2 11">Heterodimer of HisH and HisF.</text>
</comment>
<organism evidence="14 15">
    <name type="scientific">Paraconexibacter algicola</name>
    <dbReference type="NCBI Taxonomy" id="2133960"/>
    <lineage>
        <taxon>Bacteria</taxon>
        <taxon>Bacillati</taxon>
        <taxon>Actinomycetota</taxon>
        <taxon>Thermoleophilia</taxon>
        <taxon>Solirubrobacterales</taxon>
        <taxon>Paraconexibacteraceae</taxon>
        <taxon>Paraconexibacter</taxon>
    </lineage>
</organism>
<dbReference type="Proteomes" id="UP000240739">
    <property type="component" value="Unassembled WGS sequence"/>
</dbReference>
<accession>A0A2T4UBG0</accession>
<dbReference type="EC" id="3.5.1.2" evidence="11"/>
<feature type="active site" evidence="11 12">
    <location>
        <position position="196"/>
    </location>
</feature>
<feature type="active site" evidence="11 12">
    <location>
        <position position="194"/>
    </location>
</feature>
<proteinExistence type="inferred from homology"/>
<dbReference type="GO" id="GO:0000107">
    <property type="term" value="F:imidazoleglycerol-phosphate synthase activity"/>
    <property type="evidence" value="ECO:0007669"/>
    <property type="project" value="UniProtKB-UniRule"/>
</dbReference>
<evidence type="ECO:0000256" key="8">
    <source>
        <dbReference type="ARBA" id="ARBA00025299"/>
    </source>
</evidence>
<evidence type="ECO:0000313" key="15">
    <source>
        <dbReference type="Proteomes" id="UP000240739"/>
    </source>
</evidence>
<keyword evidence="6 11" id="KW-0368">Histidine biosynthesis</keyword>
<dbReference type="RefSeq" id="WP_107571460.1">
    <property type="nucleotide sequence ID" value="NZ_PYYB01000006.1"/>
</dbReference>
<evidence type="ECO:0000256" key="4">
    <source>
        <dbReference type="ARBA" id="ARBA00022801"/>
    </source>
</evidence>
<dbReference type="Gene3D" id="3.40.50.880">
    <property type="match status" value="1"/>
</dbReference>
<dbReference type="AlphaFoldDB" id="A0A2T4UBG0"/>
<comment type="function">
    <text evidence="8 11">IGPS catalyzes the conversion of PRFAR and glutamine to IGP, AICAR and glutamate. The HisH subunit catalyzes the hydrolysis of glutamine to glutamate and ammonia as part of the synthesis of IGP and AICAR. The resulting ammonia molecule is channeled to the active site of HisF.</text>
</comment>
<dbReference type="UniPathway" id="UPA00031">
    <property type="reaction ID" value="UER00010"/>
</dbReference>
<keyword evidence="4 11" id="KW-0378">Hydrolase</keyword>
<dbReference type="GO" id="GO:0016829">
    <property type="term" value="F:lyase activity"/>
    <property type="evidence" value="ECO:0007669"/>
    <property type="project" value="UniProtKB-KW"/>
</dbReference>
<comment type="caution">
    <text evidence="14">The sequence shown here is derived from an EMBL/GenBank/DDBJ whole genome shotgun (WGS) entry which is preliminary data.</text>
</comment>
<dbReference type="InterPro" id="IPR010139">
    <property type="entry name" value="Imidazole-glycPsynth_HisH"/>
</dbReference>
<dbReference type="PROSITE" id="PS51273">
    <property type="entry name" value="GATASE_TYPE_1"/>
    <property type="match status" value="1"/>
</dbReference>
<dbReference type="NCBIfam" id="TIGR01855">
    <property type="entry name" value="IMP_synth_hisH"/>
    <property type="match status" value="1"/>
</dbReference>
<evidence type="ECO:0000256" key="5">
    <source>
        <dbReference type="ARBA" id="ARBA00022962"/>
    </source>
</evidence>
<evidence type="ECO:0000256" key="10">
    <source>
        <dbReference type="ARBA" id="ARBA00049534"/>
    </source>
</evidence>
<dbReference type="CDD" id="cd01748">
    <property type="entry name" value="GATase1_IGP_Synthase"/>
    <property type="match status" value="1"/>
</dbReference>
<dbReference type="OrthoDB" id="9807137at2"/>
<evidence type="ECO:0000256" key="3">
    <source>
        <dbReference type="ARBA" id="ARBA00022605"/>
    </source>
</evidence>
<dbReference type="SUPFAM" id="SSF52317">
    <property type="entry name" value="Class I glutamine amidotransferase-like"/>
    <property type="match status" value="1"/>
</dbReference>
<reference evidence="14 15" key="1">
    <citation type="submission" date="2018-03" db="EMBL/GenBank/DDBJ databases">
        <title>Aquarubrobacter algicola gen. nov., sp. nov., a novel actinobacterium isolated from shallow eutrophic lake during the end of cyanobacterial harmful algal blooms.</title>
        <authorList>
            <person name="Chun S.J."/>
        </authorList>
    </citation>
    <scope>NUCLEOTIDE SEQUENCE [LARGE SCALE GENOMIC DNA]</scope>
    <source>
        <strain evidence="14 15">Seoho-28</strain>
    </source>
</reference>
<evidence type="ECO:0000313" key="14">
    <source>
        <dbReference type="EMBL" id="PTL54185.1"/>
    </source>
</evidence>
<keyword evidence="5 11" id="KW-0315">Glutamine amidotransferase</keyword>
<evidence type="ECO:0000256" key="2">
    <source>
        <dbReference type="ARBA" id="ARBA00011152"/>
    </source>
</evidence>
<comment type="catalytic activity">
    <reaction evidence="9 11">
        <text>5-[(5-phospho-1-deoxy-D-ribulos-1-ylimino)methylamino]-1-(5-phospho-beta-D-ribosyl)imidazole-4-carboxamide + L-glutamine = D-erythro-1-(imidazol-4-yl)glycerol 3-phosphate + 5-amino-1-(5-phospho-beta-D-ribosyl)imidazole-4-carboxamide + L-glutamate + H(+)</text>
        <dbReference type="Rhea" id="RHEA:24793"/>
        <dbReference type="ChEBI" id="CHEBI:15378"/>
        <dbReference type="ChEBI" id="CHEBI:29985"/>
        <dbReference type="ChEBI" id="CHEBI:58278"/>
        <dbReference type="ChEBI" id="CHEBI:58359"/>
        <dbReference type="ChEBI" id="CHEBI:58475"/>
        <dbReference type="ChEBI" id="CHEBI:58525"/>
        <dbReference type="EC" id="4.3.2.10"/>
    </reaction>
</comment>
<name>A0A2T4UBG0_9ACTN</name>
<evidence type="ECO:0000256" key="9">
    <source>
        <dbReference type="ARBA" id="ARBA00047838"/>
    </source>
</evidence>
<dbReference type="GO" id="GO:0000105">
    <property type="term" value="P:L-histidine biosynthetic process"/>
    <property type="evidence" value="ECO:0007669"/>
    <property type="project" value="UniProtKB-UniRule"/>
</dbReference>
<keyword evidence="15" id="KW-1185">Reference proteome</keyword>
<evidence type="ECO:0000256" key="1">
    <source>
        <dbReference type="ARBA" id="ARBA00005091"/>
    </source>
</evidence>
<evidence type="ECO:0000256" key="6">
    <source>
        <dbReference type="ARBA" id="ARBA00023102"/>
    </source>
</evidence>
<comment type="pathway">
    <text evidence="1 11">Amino-acid biosynthesis; L-histidine biosynthesis; L-histidine from 5-phospho-alpha-D-ribose 1-diphosphate: step 5/9.</text>
</comment>
<dbReference type="GO" id="GO:0005737">
    <property type="term" value="C:cytoplasm"/>
    <property type="evidence" value="ECO:0007669"/>
    <property type="project" value="UniProtKB-SubCell"/>
</dbReference>
<protein>
    <recommendedName>
        <fullName evidence="11">Imidazole glycerol phosphate synthase subunit HisH</fullName>
        <ecNumber evidence="11">4.3.2.10</ecNumber>
    </recommendedName>
    <alternativeName>
        <fullName evidence="11">IGP synthase glutaminase subunit</fullName>
        <ecNumber evidence="11">3.5.1.2</ecNumber>
    </alternativeName>
    <alternativeName>
        <fullName evidence="11">IGP synthase subunit HisH</fullName>
    </alternativeName>
    <alternativeName>
        <fullName evidence="11">ImGP synthase subunit HisH</fullName>
        <shortName evidence="11">IGPS subunit HisH</shortName>
    </alternativeName>
</protein>
<evidence type="ECO:0000256" key="11">
    <source>
        <dbReference type="HAMAP-Rule" id="MF_00278"/>
    </source>
</evidence>
<keyword evidence="11" id="KW-0963">Cytoplasm</keyword>
<dbReference type="Pfam" id="PF00117">
    <property type="entry name" value="GATase"/>
    <property type="match status" value="1"/>
</dbReference>
<keyword evidence="7 11" id="KW-0456">Lyase</keyword>
<dbReference type="EMBL" id="PYYB01000006">
    <property type="protein sequence ID" value="PTL54185.1"/>
    <property type="molecule type" value="Genomic_DNA"/>
</dbReference>
<sequence>MTPPVPAPTIAVVDYGMGNRRSVEKALERVGVRARITGDHDELRTVDGLLVPGVGAFPAAMERLRALGLVTLLRDLVAGGTPLLGACLGMQLLFERSVEHGGAEGLGLLPGEVVALDPGPAHPQLKLPHIGWNEVRWERPSPISAGLPDPATFYHVHSYVPRPSAPDVTLGTSDYGVPFASVVGRDHVFGAQFHPEKSSTHGLAMLANFARLCAPSAQPNPPVPA</sequence>
<dbReference type="EC" id="4.3.2.10" evidence="11"/>
<gene>
    <name evidence="11" type="primary">hisH</name>
    <name evidence="14" type="ORF">C7Y72_22520</name>
</gene>
<dbReference type="PANTHER" id="PTHR42701">
    <property type="entry name" value="IMIDAZOLE GLYCEROL PHOSPHATE SYNTHASE SUBUNIT HISH"/>
    <property type="match status" value="1"/>
</dbReference>
<evidence type="ECO:0000259" key="13">
    <source>
        <dbReference type="Pfam" id="PF00117"/>
    </source>
</evidence>
<dbReference type="GO" id="GO:0004359">
    <property type="term" value="F:glutaminase activity"/>
    <property type="evidence" value="ECO:0007669"/>
    <property type="project" value="UniProtKB-EC"/>
</dbReference>
<feature type="domain" description="Glutamine amidotransferase" evidence="13">
    <location>
        <begin position="12"/>
        <end position="210"/>
    </location>
</feature>
<dbReference type="PIRSF" id="PIRSF000495">
    <property type="entry name" value="Amidotransf_hisH"/>
    <property type="match status" value="1"/>
</dbReference>
<dbReference type="PANTHER" id="PTHR42701:SF1">
    <property type="entry name" value="IMIDAZOLE GLYCEROL PHOSPHATE SYNTHASE SUBUNIT HISH"/>
    <property type="match status" value="1"/>
</dbReference>
<dbReference type="InterPro" id="IPR029062">
    <property type="entry name" value="Class_I_gatase-like"/>
</dbReference>
<evidence type="ECO:0000256" key="12">
    <source>
        <dbReference type="PIRSR" id="PIRSR000495-1"/>
    </source>
</evidence>
<feature type="active site" description="Nucleophile" evidence="11 12">
    <location>
        <position position="87"/>
    </location>
</feature>